<reference evidence="1 2" key="1">
    <citation type="journal article" date="2011" name="PLoS Pathog.">
        <title>Dynamic evolution of pathogenicity revealed by sequencing and comparative genomics of 19 Pseudomonas syringae isolates.</title>
        <authorList>
            <person name="Baltrus D.A."/>
            <person name="Nishimura M.T."/>
            <person name="Romanchuk A."/>
            <person name="Chang J.H."/>
            <person name="Mukhtar M.S."/>
            <person name="Cherkis K."/>
            <person name="Roach J."/>
            <person name="Grant S.R."/>
            <person name="Jones C.D."/>
            <person name="Dangl J.L."/>
        </authorList>
    </citation>
    <scope>NUCLEOTIDE SEQUENCE [LARGE SCALE GENOMIC DNA]</scope>
    <source>
        <strain evidence="2">race 4</strain>
    </source>
</reference>
<keyword evidence="1" id="KW-0449">Lipoprotein</keyword>
<dbReference type="HOGENOM" id="CLU_3193242_0_0_6"/>
<organism evidence="1 2">
    <name type="scientific">Pseudomonas savastanoi pv. glycinea str. race 4</name>
    <dbReference type="NCBI Taxonomy" id="875330"/>
    <lineage>
        <taxon>Bacteria</taxon>
        <taxon>Pseudomonadati</taxon>
        <taxon>Pseudomonadota</taxon>
        <taxon>Gammaproteobacteria</taxon>
        <taxon>Pseudomonadales</taxon>
        <taxon>Pseudomonadaceae</taxon>
        <taxon>Pseudomonas</taxon>
    </lineage>
</organism>
<gene>
    <name evidence="1" type="ORF">Pgy4_34936</name>
</gene>
<sequence length="45" mass="5088">QTLITDRLSQLTSEVNLYKALGGGWYERTGKTETISKEKPSVQLF</sequence>
<feature type="non-terminal residue" evidence="1">
    <location>
        <position position="1"/>
    </location>
</feature>
<name>F3CFW7_PSESG</name>
<proteinExistence type="predicted"/>
<dbReference type="Proteomes" id="UP000005466">
    <property type="component" value="Unassembled WGS sequence"/>
</dbReference>
<protein>
    <submittedName>
        <fullName evidence="1">RND efflux system, outer membrane lipoprotein, NodT</fullName>
    </submittedName>
</protein>
<dbReference type="AlphaFoldDB" id="F3CFW7"/>
<evidence type="ECO:0000313" key="1">
    <source>
        <dbReference type="EMBL" id="EGH18159.1"/>
    </source>
</evidence>
<dbReference type="EMBL" id="ADWY01002419">
    <property type="protein sequence ID" value="EGH18159.1"/>
    <property type="molecule type" value="Genomic_DNA"/>
</dbReference>
<evidence type="ECO:0000313" key="2">
    <source>
        <dbReference type="Proteomes" id="UP000005466"/>
    </source>
</evidence>
<comment type="caution">
    <text evidence="1">The sequence shown here is derived from an EMBL/GenBank/DDBJ whole genome shotgun (WGS) entry which is preliminary data.</text>
</comment>
<accession>F3CFW7</accession>